<dbReference type="GO" id="GO:0009097">
    <property type="term" value="P:isoleucine biosynthetic process"/>
    <property type="evidence" value="ECO:0007669"/>
    <property type="project" value="TreeGrafter"/>
</dbReference>
<evidence type="ECO:0000313" key="9">
    <source>
        <dbReference type="Proteomes" id="UP000317550"/>
    </source>
</evidence>
<dbReference type="SUPFAM" id="SSF52518">
    <property type="entry name" value="Thiamin diphosphate-binding fold (THDP-binding)"/>
    <property type="match status" value="2"/>
</dbReference>
<dbReference type="Gene3D" id="3.40.50.1220">
    <property type="entry name" value="TPP-binding domain"/>
    <property type="match status" value="1"/>
</dbReference>
<dbReference type="Pfam" id="PF02775">
    <property type="entry name" value="TPP_enzyme_C"/>
    <property type="match status" value="1"/>
</dbReference>
<accession>A0A516SAS2</accession>
<evidence type="ECO:0000313" key="8">
    <source>
        <dbReference type="EMBL" id="QDQ25253.1"/>
    </source>
</evidence>
<dbReference type="KEGG" id="cari:FNU76_02175"/>
<dbReference type="Pfam" id="PF00205">
    <property type="entry name" value="TPP_enzyme_M"/>
    <property type="match status" value="1"/>
</dbReference>
<organism evidence="8 9">
    <name type="scientific">Chitinimonas arctica</name>
    <dbReference type="NCBI Taxonomy" id="2594795"/>
    <lineage>
        <taxon>Bacteria</taxon>
        <taxon>Pseudomonadati</taxon>
        <taxon>Pseudomonadota</taxon>
        <taxon>Betaproteobacteria</taxon>
        <taxon>Neisseriales</taxon>
        <taxon>Chitinibacteraceae</taxon>
        <taxon>Chitinimonas</taxon>
    </lineage>
</organism>
<dbReference type="SUPFAM" id="SSF52467">
    <property type="entry name" value="DHS-like NAD/FAD-binding domain"/>
    <property type="match status" value="1"/>
</dbReference>
<evidence type="ECO:0000259" key="6">
    <source>
        <dbReference type="Pfam" id="PF02775"/>
    </source>
</evidence>
<dbReference type="GO" id="GO:0005948">
    <property type="term" value="C:acetolactate synthase complex"/>
    <property type="evidence" value="ECO:0007669"/>
    <property type="project" value="TreeGrafter"/>
</dbReference>
<dbReference type="AlphaFoldDB" id="A0A516SAS2"/>
<dbReference type="InterPro" id="IPR029035">
    <property type="entry name" value="DHS-like_NAD/FAD-binding_dom"/>
</dbReference>
<gene>
    <name evidence="8" type="ORF">FNU76_02175</name>
</gene>
<dbReference type="InterPro" id="IPR000399">
    <property type="entry name" value="TPP-bd_CS"/>
</dbReference>
<dbReference type="GO" id="GO:0003984">
    <property type="term" value="F:acetolactate synthase activity"/>
    <property type="evidence" value="ECO:0007669"/>
    <property type="project" value="TreeGrafter"/>
</dbReference>
<comment type="similarity">
    <text evidence="2 4">Belongs to the TPP enzyme family.</text>
</comment>
<dbReference type="EMBL" id="CP041730">
    <property type="protein sequence ID" value="QDQ25253.1"/>
    <property type="molecule type" value="Genomic_DNA"/>
</dbReference>
<dbReference type="CDD" id="cd07035">
    <property type="entry name" value="TPP_PYR_POX_like"/>
    <property type="match status" value="1"/>
</dbReference>
<dbReference type="PANTHER" id="PTHR18968">
    <property type="entry name" value="THIAMINE PYROPHOSPHATE ENZYMES"/>
    <property type="match status" value="1"/>
</dbReference>
<dbReference type="GO" id="GO:0009099">
    <property type="term" value="P:L-valine biosynthetic process"/>
    <property type="evidence" value="ECO:0007669"/>
    <property type="project" value="TreeGrafter"/>
</dbReference>
<dbReference type="InterPro" id="IPR011766">
    <property type="entry name" value="TPP_enzyme_TPP-bd"/>
</dbReference>
<evidence type="ECO:0000256" key="2">
    <source>
        <dbReference type="ARBA" id="ARBA00007812"/>
    </source>
</evidence>
<dbReference type="Proteomes" id="UP000317550">
    <property type="component" value="Chromosome"/>
</dbReference>
<dbReference type="Pfam" id="PF02776">
    <property type="entry name" value="TPP_enzyme_N"/>
    <property type="match status" value="1"/>
</dbReference>
<dbReference type="InterPro" id="IPR029061">
    <property type="entry name" value="THDP-binding"/>
</dbReference>
<dbReference type="InterPro" id="IPR012001">
    <property type="entry name" value="Thiamin_PyroP_enz_TPP-bd_dom"/>
</dbReference>
<reference evidence="9" key="1">
    <citation type="submission" date="2019-07" db="EMBL/GenBank/DDBJ databases">
        <title>Chitinimonas sp. nov., isolated from Ny-Alesund, arctica soil.</title>
        <authorList>
            <person name="Xu Q."/>
            <person name="Peng F."/>
        </authorList>
    </citation>
    <scope>NUCLEOTIDE SEQUENCE [LARGE SCALE GENOMIC DNA]</scope>
    <source>
        <strain evidence="9">R3-44</strain>
    </source>
</reference>
<name>A0A516SAS2_9NEIS</name>
<comment type="cofactor">
    <cofactor evidence="1">
        <name>thiamine diphosphate</name>
        <dbReference type="ChEBI" id="CHEBI:58937"/>
    </cofactor>
</comment>
<dbReference type="GO" id="GO:0050660">
    <property type="term" value="F:flavin adenine dinucleotide binding"/>
    <property type="evidence" value="ECO:0007669"/>
    <property type="project" value="TreeGrafter"/>
</dbReference>
<keyword evidence="9" id="KW-1185">Reference proteome</keyword>
<evidence type="ECO:0000256" key="4">
    <source>
        <dbReference type="RuleBase" id="RU362132"/>
    </source>
</evidence>
<feature type="domain" description="Thiamine pyrophosphate enzyme TPP-binding" evidence="6">
    <location>
        <begin position="460"/>
        <end position="581"/>
    </location>
</feature>
<dbReference type="GO" id="GO:0030976">
    <property type="term" value="F:thiamine pyrophosphate binding"/>
    <property type="evidence" value="ECO:0007669"/>
    <property type="project" value="InterPro"/>
</dbReference>
<keyword evidence="3 4" id="KW-0786">Thiamine pyrophosphate</keyword>
<proteinExistence type="inferred from homology"/>
<evidence type="ECO:0000256" key="3">
    <source>
        <dbReference type="ARBA" id="ARBA00023052"/>
    </source>
</evidence>
<dbReference type="PANTHER" id="PTHR18968:SF13">
    <property type="entry name" value="ACETOLACTATE SYNTHASE CATALYTIC SUBUNIT, MITOCHONDRIAL"/>
    <property type="match status" value="1"/>
</dbReference>
<dbReference type="Gene3D" id="3.40.50.970">
    <property type="match status" value="2"/>
</dbReference>
<dbReference type="CDD" id="cd00568">
    <property type="entry name" value="TPP_enzymes"/>
    <property type="match status" value="1"/>
</dbReference>
<sequence>MADNKAAGGQTDTLQGTDVAELVVRYLEAIGVEYVFGVPGGAVEPVYNALARSARRGGPRAVVARHEAGAAFMAEGYTRETGRLGVCIATSGPGATNLITGVACAYDNSIPMLAITGQPSLPSFGRGALQESACTGVNTLGMFRHCTRYNSLVSHPDQVESKLVSALMRTHRAPYGPAHLSFPVDILRAPAPSSWLNYDLRSLLEKPSLLDINVVRQLAEEIRRADKIAIILGGTCGEATEAILQLAELTNALFVTTPDGKGLVNPRHHLYRGVFGFAGHYTANAILLDDPDVVLAIGVSLGEWTSAAWCDTVLNNRLVHIDVDDEHLMRSPMARLHVRGRISSVCEMLVDILRGDQAKAAERAGKISLRSIEGMLREPNKYESDAVPIKPQRLMHELSRHCPPSTRFYADAGNSTAWAIHYLQARDRRISHQHDFGRTHPELGERRHDHSGWLRVLMDFAPMGWAIGTAVGGARGNPECPVVCITGDGSYLMSGQEITVAASEKLTVLFVILNDAALGMVKHGQRLAGAEATAFELPDIDYRRLAESMGIPGFLIRRPEDFDSLDFDAILRRRGPTLLDVRIDGEEVPPMSLRMKTLGTEQ</sequence>
<dbReference type="RefSeq" id="WP_143856178.1">
    <property type="nucleotide sequence ID" value="NZ_CP041730.1"/>
</dbReference>
<dbReference type="PROSITE" id="PS00187">
    <property type="entry name" value="TPP_ENZYMES"/>
    <property type="match status" value="1"/>
</dbReference>
<protein>
    <submittedName>
        <fullName evidence="8">Thiamine pyrophosphate-binding protein</fullName>
    </submittedName>
</protein>
<dbReference type="InterPro" id="IPR045229">
    <property type="entry name" value="TPP_enz"/>
</dbReference>
<dbReference type="FunFam" id="3.40.50.970:FF:000007">
    <property type="entry name" value="Acetolactate synthase"/>
    <property type="match status" value="1"/>
</dbReference>
<dbReference type="GO" id="GO:0000287">
    <property type="term" value="F:magnesium ion binding"/>
    <property type="evidence" value="ECO:0007669"/>
    <property type="project" value="InterPro"/>
</dbReference>
<feature type="domain" description="Thiamine pyrophosphate enzyme N-terminal TPP-binding" evidence="7">
    <location>
        <begin position="18"/>
        <end position="131"/>
    </location>
</feature>
<evidence type="ECO:0000256" key="1">
    <source>
        <dbReference type="ARBA" id="ARBA00001964"/>
    </source>
</evidence>
<dbReference type="InterPro" id="IPR012000">
    <property type="entry name" value="Thiamin_PyroP_enz_cen_dom"/>
</dbReference>
<dbReference type="OrthoDB" id="4494979at2"/>
<evidence type="ECO:0000259" key="7">
    <source>
        <dbReference type="Pfam" id="PF02776"/>
    </source>
</evidence>
<evidence type="ECO:0000259" key="5">
    <source>
        <dbReference type="Pfam" id="PF00205"/>
    </source>
</evidence>
<feature type="domain" description="Thiamine pyrophosphate enzyme central" evidence="5">
    <location>
        <begin position="215"/>
        <end position="349"/>
    </location>
</feature>